<dbReference type="Gene3D" id="3.40.50.150">
    <property type="entry name" value="Vaccinia Virus protein VP39"/>
    <property type="match status" value="1"/>
</dbReference>
<protein>
    <submittedName>
        <fullName evidence="1">Methyltransferase domain-containing protein</fullName>
    </submittedName>
</protein>
<sequence length="241" mass="28352">MLMKESWLKYTLVRGLKKLKLRRDSALKQRLLKEGRTRWLDMGSRRFEDGFMCLDLGSADGLSPDRAERYYQANISQLGEVDRAKLGQFDLVRMQHVFEHFSFEEGIDLLKFCSSILKPDGYLLITVPDLRIHINGYFTNYRHMDYFVKYAQRRIPKDAPPSFIFSFHAHQFGYAPVEEPGQVHRWSYDYEGLKYQLERVNQFKDIKRLDLLDPWAAVPFTHNMPIEDLCVIAQKNSMEGG</sequence>
<proteinExistence type="predicted"/>
<dbReference type="Pfam" id="PF13489">
    <property type="entry name" value="Methyltransf_23"/>
    <property type="match status" value="1"/>
</dbReference>
<name>A0A6M0RXG2_9CYAN</name>
<comment type="caution">
    <text evidence="1">The sequence shown here is derived from an EMBL/GenBank/DDBJ whole genome shotgun (WGS) entry which is preliminary data.</text>
</comment>
<keyword evidence="1" id="KW-0808">Transferase</keyword>
<keyword evidence="1" id="KW-0489">Methyltransferase</keyword>
<evidence type="ECO:0000313" key="2">
    <source>
        <dbReference type="Proteomes" id="UP000481033"/>
    </source>
</evidence>
<accession>A0A6M0RXG2</accession>
<dbReference type="EMBL" id="QXHD01000004">
    <property type="protein sequence ID" value="NEZ60421.1"/>
    <property type="molecule type" value="Genomic_DNA"/>
</dbReference>
<organism evidence="1 2">
    <name type="scientific">Adonisia turfae CCMR0081</name>
    <dbReference type="NCBI Taxonomy" id="2292702"/>
    <lineage>
        <taxon>Bacteria</taxon>
        <taxon>Bacillati</taxon>
        <taxon>Cyanobacteriota</taxon>
        <taxon>Adonisia</taxon>
        <taxon>Adonisia turfae</taxon>
    </lineage>
</organism>
<reference evidence="1 2" key="1">
    <citation type="journal article" date="2020" name="Microb. Ecol.">
        <title>Ecogenomics of the Marine Benthic Filamentous Cyanobacterium Adonisia.</title>
        <authorList>
            <person name="Walter J.M."/>
            <person name="Coutinho F.H."/>
            <person name="Leomil L."/>
            <person name="Hargreaves P.I."/>
            <person name="Campeao M.E."/>
            <person name="Vieira V.V."/>
            <person name="Silva B.S."/>
            <person name="Fistarol G.O."/>
            <person name="Salomon P.S."/>
            <person name="Sawabe T."/>
            <person name="Mino S."/>
            <person name="Hosokawa M."/>
            <person name="Miyashita H."/>
            <person name="Maruyama F."/>
            <person name="van Verk M.C."/>
            <person name="Dutilh B.E."/>
            <person name="Thompson C.C."/>
            <person name="Thompson F.L."/>
        </authorList>
    </citation>
    <scope>NUCLEOTIDE SEQUENCE [LARGE SCALE GENOMIC DNA]</scope>
    <source>
        <strain evidence="1 2">CCMR0081</strain>
    </source>
</reference>
<keyword evidence="2" id="KW-1185">Reference proteome</keyword>
<dbReference type="Proteomes" id="UP000481033">
    <property type="component" value="Unassembled WGS sequence"/>
</dbReference>
<gene>
    <name evidence="1" type="ORF">DXZ20_33240</name>
</gene>
<dbReference type="GO" id="GO:0032259">
    <property type="term" value="P:methylation"/>
    <property type="evidence" value="ECO:0007669"/>
    <property type="project" value="UniProtKB-KW"/>
</dbReference>
<dbReference type="SUPFAM" id="SSF53335">
    <property type="entry name" value="S-adenosyl-L-methionine-dependent methyltransferases"/>
    <property type="match status" value="1"/>
</dbReference>
<dbReference type="AlphaFoldDB" id="A0A6M0RXG2"/>
<dbReference type="GO" id="GO:0008168">
    <property type="term" value="F:methyltransferase activity"/>
    <property type="evidence" value="ECO:0007669"/>
    <property type="project" value="UniProtKB-KW"/>
</dbReference>
<evidence type="ECO:0000313" key="1">
    <source>
        <dbReference type="EMBL" id="NEZ60421.1"/>
    </source>
</evidence>
<dbReference type="RefSeq" id="WP_163665319.1">
    <property type="nucleotide sequence ID" value="NZ_QXHD01000004.1"/>
</dbReference>
<dbReference type="InterPro" id="IPR029063">
    <property type="entry name" value="SAM-dependent_MTases_sf"/>
</dbReference>